<dbReference type="AlphaFoldDB" id="B8IIJ5"/>
<evidence type="ECO:0000313" key="2">
    <source>
        <dbReference type="EMBL" id="ACL59872.1"/>
    </source>
</evidence>
<evidence type="ECO:0000313" key="3">
    <source>
        <dbReference type="Proteomes" id="UP000008207"/>
    </source>
</evidence>
<gene>
    <name evidence="2" type="ordered locus">Mnod_5023</name>
</gene>
<dbReference type="Gene3D" id="3.30.460.30">
    <property type="entry name" value="Glutamyl-tRNA reductase, N-terminal domain"/>
    <property type="match status" value="1"/>
</dbReference>
<dbReference type="SUPFAM" id="SSF69742">
    <property type="entry name" value="Glutamyl tRNA-reductase catalytic, N-terminal domain"/>
    <property type="match status" value="1"/>
</dbReference>
<proteinExistence type="predicted"/>
<evidence type="ECO:0000259" key="1">
    <source>
        <dbReference type="Pfam" id="PF05201"/>
    </source>
</evidence>
<dbReference type="Pfam" id="PF05201">
    <property type="entry name" value="GlutR_N"/>
    <property type="match status" value="1"/>
</dbReference>
<accession>B8IIJ5</accession>
<feature type="domain" description="Glutamyl-tRNA reductase N-terminal" evidence="1">
    <location>
        <begin position="24"/>
        <end position="110"/>
    </location>
</feature>
<organism evidence="2 3">
    <name type="scientific">Methylobacterium nodulans (strain LMG 21967 / CNCM I-2342 / ORS 2060)</name>
    <dbReference type="NCBI Taxonomy" id="460265"/>
    <lineage>
        <taxon>Bacteria</taxon>
        <taxon>Pseudomonadati</taxon>
        <taxon>Pseudomonadota</taxon>
        <taxon>Alphaproteobacteria</taxon>
        <taxon>Hyphomicrobiales</taxon>
        <taxon>Methylobacteriaceae</taxon>
        <taxon>Methylobacterium</taxon>
    </lineage>
</organism>
<dbReference type="KEGG" id="mno:Mnod_5023"/>
<dbReference type="InterPro" id="IPR015895">
    <property type="entry name" value="4pyrrol_synth_GluRdtase_N"/>
</dbReference>
<dbReference type="STRING" id="460265.Mnod_5023"/>
<keyword evidence="3" id="KW-1185">Reference proteome</keyword>
<dbReference type="GO" id="GO:0008883">
    <property type="term" value="F:glutamyl-tRNA reductase activity"/>
    <property type="evidence" value="ECO:0007669"/>
    <property type="project" value="InterPro"/>
</dbReference>
<name>B8IIJ5_METNO</name>
<sequence>MPLMFLGLYVDHRTSGPSAIAQYSEKIKSMADDLAASGVLLVPTCSRVEFYGEAPALRNIPSEVFADFDFRRIEGEHEIAQRVAEIASGVRSPILGERNIIQQLEGAYKRLDPNLPIARIARLGIDIGLTVRERHLFNASFTYDQFVRDIMADQYQNGEPLDHLYLTGASDLCVDLIKSGVGELFRSTTMVTRDPKNARKRLRRVTDKKVEFMRPEEFGHAREPSSFVVITNSNLDDEYKAVLQNGILRMEPRTVVDLMANPVMSDALVGKSNYVNMYDEEFLRSIEQNNEQLDPKVPLVCSDIEAAL</sequence>
<dbReference type="eggNOG" id="COG0373">
    <property type="taxonomic scope" value="Bacteria"/>
</dbReference>
<dbReference type="Proteomes" id="UP000008207">
    <property type="component" value="Chromosome"/>
</dbReference>
<protein>
    <recommendedName>
        <fullName evidence="1">Glutamyl-tRNA reductase N-terminal domain-containing protein</fullName>
    </recommendedName>
</protein>
<dbReference type="RefSeq" id="WP_015931499.1">
    <property type="nucleotide sequence ID" value="NC_011894.1"/>
</dbReference>
<dbReference type="HOGENOM" id="CLU_852244_0_0_5"/>
<dbReference type="GO" id="GO:0033014">
    <property type="term" value="P:tetrapyrrole biosynthetic process"/>
    <property type="evidence" value="ECO:0007669"/>
    <property type="project" value="InterPro"/>
</dbReference>
<dbReference type="EMBL" id="CP001349">
    <property type="protein sequence ID" value="ACL59872.1"/>
    <property type="molecule type" value="Genomic_DNA"/>
</dbReference>
<reference evidence="2 3" key="1">
    <citation type="submission" date="2009-01" db="EMBL/GenBank/DDBJ databases">
        <title>Complete sequence of chromosome of Methylobacterium nodulans ORS 2060.</title>
        <authorList>
            <consortium name="US DOE Joint Genome Institute"/>
            <person name="Lucas S."/>
            <person name="Copeland A."/>
            <person name="Lapidus A."/>
            <person name="Glavina del Rio T."/>
            <person name="Dalin E."/>
            <person name="Tice H."/>
            <person name="Bruce D."/>
            <person name="Goodwin L."/>
            <person name="Pitluck S."/>
            <person name="Sims D."/>
            <person name="Brettin T."/>
            <person name="Detter J.C."/>
            <person name="Han C."/>
            <person name="Larimer F."/>
            <person name="Land M."/>
            <person name="Hauser L."/>
            <person name="Kyrpides N."/>
            <person name="Ivanova N."/>
            <person name="Marx C.J."/>
            <person name="Richardson P."/>
        </authorList>
    </citation>
    <scope>NUCLEOTIDE SEQUENCE [LARGE SCALE GENOMIC DNA]</scope>
    <source>
        <strain evidence="3">LMG 21967 / CNCM I-2342 / ORS 2060</strain>
    </source>
</reference>
<dbReference type="GO" id="GO:0050661">
    <property type="term" value="F:NADP binding"/>
    <property type="evidence" value="ECO:0007669"/>
    <property type="project" value="InterPro"/>
</dbReference>
<dbReference type="InterPro" id="IPR036343">
    <property type="entry name" value="GluRdtase_N_sf"/>
</dbReference>